<dbReference type="CDD" id="cd05917">
    <property type="entry name" value="FACL_like_2"/>
    <property type="match status" value="1"/>
</dbReference>
<organism evidence="5 6">
    <name type="scientific">Penicillium expansum</name>
    <name type="common">Blue mold rot fungus</name>
    <dbReference type="NCBI Taxonomy" id="27334"/>
    <lineage>
        <taxon>Eukaryota</taxon>
        <taxon>Fungi</taxon>
        <taxon>Dikarya</taxon>
        <taxon>Ascomycota</taxon>
        <taxon>Pezizomycotina</taxon>
        <taxon>Eurotiomycetes</taxon>
        <taxon>Eurotiomycetidae</taxon>
        <taxon>Eurotiales</taxon>
        <taxon>Aspergillaceae</taxon>
        <taxon>Penicillium</taxon>
    </lineage>
</organism>
<dbReference type="InterPro" id="IPR025110">
    <property type="entry name" value="AMP-bd_C"/>
</dbReference>
<dbReference type="Gene3D" id="2.170.270.10">
    <property type="entry name" value="SET domain"/>
    <property type="match status" value="1"/>
</dbReference>
<dbReference type="Gene3D" id="3.30.300.30">
    <property type="match status" value="1"/>
</dbReference>
<dbReference type="STRING" id="27334.A0A0A2KVR9"/>
<dbReference type="InterPro" id="IPR045851">
    <property type="entry name" value="AMP-bd_C_sf"/>
</dbReference>
<name>A0A0A2KVR9_PENEN</name>
<dbReference type="InterPro" id="IPR020845">
    <property type="entry name" value="AMP-binding_CS"/>
</dbReference>
<dbReference type="InterPro" id="IPR000873">
    <property type="entry name" value="AMP-dep_synth/lig_dom"/>
</dbReference>
<dbReference type="PhylomeDB" id="A0A0A2KVR9"/>
<dbReference type="InterPro" id="IPR046341">
    <property type="entry name" value="SET_dom_sf"/>
</dbReference>
<dbReference type="OrthoDB" id="10253115at2759"/>
<evidence type="ECO:0000313" key="6">
    <source>
        <dbReference type="Proteomes" id="UP000030143"/>
    </source>
</evidence>
<dbReference type="Proteomes" id="UP000030143">
    <property type="component" value="Unassembled WGS sequence"/>
</dbReference>
<dbReference type="RefSeq" id="XP_016600513.1">
    <property type="nucleotide sequence ID" value="XM_016744542.1"/>
</dbReference>
<dbReference type="PROSITE" id="PS50280">
    <property type="entry name" value="SET"/>
    <property type="match status" value="1"/>
</dbReference>
<comment type="similarity">
    <text evidence="1">Belongs to the ATP-dependent AMP-binding enzyme family.</text>
</comment>
<dbReference type="GO" id="GO:0031956">
    <property type="term" value="F:medium-chain fatty acid-CoA ligase activity"/>
    <property type="evidence" value="ECO:0007669"/>
    <property type="project" value="TreeGrafter"/>
</dbReference>
<keyword evidence="6" id="KW-1185">Reference proteome</keyword>
<dbReference type="PANTHER" id="PTHR43201">
    <property type="entry name" value="ACYL-COA SYNTHETASE"/>
    <property type="match status" value="1"/>
</dbReference>
<feature type="domain" description="SET" evidence="4">
    <location>
        <begin position="333"/>
        <end position="449"/>
    </location>
</feature>
<evidence type="ECO:0000256" key="3">
    <source>
        <dbReference type="SAM" id="MobiDB-lite"/>
    </source>
</evidence>
<feature type="compositionally biased region" description="Basic residues" evidence="3">
    <location>
        <begin position="7"/>
        <end position="61"/>
    </location>
</feature>
<reference evidence="5 6" key="1">
    <citation type="journal article" date="2015" name="Mol. Plant Microbe Interact.">
        <title>Genome, transcriptome, and functional analyses of Penicillium expansum provide new insights into secondary metabolism and pathogenicity.</title>
        <authorList>
            <person name="Ballester A.R."/>
            <person name="Marcet-Houben M."/>
            <person name="Levin E."/>
            <person name="Sela N."/>
            <person name="Selma-Lazaro C."/>
            <person name="Carmona L."/>
            <person name="Wisniewski M."/>
            <person name="Droby S."/>
            <person name="Gonzalez-Candelas L."/>
            <person name="Gabaldon T."/>
        </authorList>
    </citation>
    <scope>NUCLEOTIDE SEQUENCE [LARGE SCALE GENOMIC DNA]</scope>
    <source>
        <strain evidence="5 6">MD-8</strain>
    </source>
</reference>
<proteinExistence type="inferred from homology"/>
<dbReference type="GeneID" id="27679962"/>
<dbReference type="PROSITE" id="PS00455">
    <property type="entry name" value="AMP_BINDING"/>
    <property type="match status" value="1"/>
</dbReference>
<sequence>MAPTRNKASKKAKTVKAPKTINKKATNKKAANKKTANKKTANKKTANKKTANKKTANRKTASKAPLPPVDINKLFPPWGSEEALNQTANKEATDIILAVYHDINVYCNLERLAKEKVCGSLETFYNLLFFTEGFVEREIGYYISCVESFKAEHGEFQPVTPNSRFLEFVTALGWKMFAICSHAEAFRRGIKEADDRTWACLLEKIQENFLSIELYAHSRTLKWRNILWAHQGYPILGLPDMKAEIEAYMAWKVDHPHHTVITLDGKLKEPTYKGKLQQHINESIYDPKKWRGRKQDPTLRHMPNGSSTNVGRECALCGSPISCDCRLTSRAGELVELREYPNTGTGVRALTRFMRGDILDIFMGELLPNSVEEVYPLTQSEDKIDAKPGIARNLCTICPHQLGNWTRYISHSCRPSTQFTTRTIGDRVVCTVEAVRDILPFEEITVGYGDSGIFTGLGLRGRTSCRKSVFGRKRVLQQAFLVKRGLLTESYARGPSGPPLIESTVGDHFAKVVAECGDRTAVISRHQNDRATYASLDARSNALARGLESVGVGKGERVGVMLGNSMEYAVATYALFKLGAILVPLNPSFNTAQVIAALGHLQSSHLLISTESNLPRKKPRSNVPLLDDLVEDLHKSNLESALVPSLKNIFMIDNSEGRVDISSYKSLTPYASIMSQLNADRRPLPPRNLSPDETVNIQFTSGTTSMPKAACLTHRSILNNGSQIGDRMLLTPNDIVCCPPPLFHCFGGILGYMATATHGSAIVFPSESFNARAALEAVQEEKCTALHGVPTMFLEELSMIEMGEISNEGFQHLRTGIAAGSSIPSEIMKKLHKVLNLTELTICYGMTETSPVSAMTTTDDPIDKRIYSVGKLMPHVEAKIVDPVDKKNILPIERRGELAVSGYLLMKEYWADPEKTAEVMIPDDSGKVWMHTGDEASMSPDGYITITGRIKDLIIRGGENIHPLEIENCLLANDGVADVSVVGIPDVRYGEAVAAFVVPRDHDSKTLTAEDIQQWVREKLSNHLIPKHVFFLGPLEPFPKTASGKIQKFKLREKAIALLAKSAA</sequence>
<dbReference type="PANTHER" id="PTHR43201:SF30">
    <property type="entry name" value="AMP-DEPENDENT SYNTHETASE_LIGASE DOMAIN-CONTAINING PROTEIN"/>
    <property type="match status" value="1"/>
</dbReference>
<dbReference type="AlphaFoldDB" id="A0A0A2KVR9"/>
<evidence type="ECO:0000313" key="5">
    <source>
        <dbReference type="EMBL" id="KGO59317.1"/>
    </source>
</evidence>
<keyword evidence="2" id="KW-0436">Ligase</keyword>
<dbReference type="VEuPathDB" id="FungiDB:PEXP_075140"/>
<dbReference type="Pfam" id="PF00501">
    <property type="entry name" value="AMP-binding"/>
    <property type="match status" value="1"/>
</dbReference>
<accession>A0A0A2KVR9</accession>
<evidence type="ECO:0000259" key="4">
    <source>
        <dbReference type="PROSITE" id="PS50280"/>
    </source>
</evidence>
<dbReference type="Gene3D" id="3.40.50.12780">
    <property type="entry name" value="N-terminal domain of ligase-like"/>
    <property type="match status" value="1"/>
</dbReference>
<dbReference type="HOGENOM" id="CLU_010340_0_0_1"/>
<feature type="region of interest" description="Disordered" evidence="3">
    <location>
        <begin position="1"/>
        <end position="68"/>
    </location>
</feature>
<dbReference type="EMBL" id="JQFZ01000096">
    <property type="protein sequence ID" value="KGO59317.1"/>
    <property type="molecule type" value="Genomic_DNA"/>
</dbReference>
<protein>
    <recommendedName>
        <fullName evidence="4">SET domain-containing protein</fullName>
    </recommendedName>
</protein>
<dbReference type="Pfam" id="PF00856">
    <property type="entry name" value="SET"/>
    <property type="match status" value="1"/>
</dbReference>
<evidence type="ECO:0000256" key="2">
    <source>
        <dbReference type="ARBA" id="ARBA00022598"/>
    </source>
</evidence>
<evidence type="ECO:0000256" key="1">
    <source>
        <dbReference type="ARBA" id="ARBA00006432"/>
    </source>
</evidence>
<dbReference type="SUPFAM" id="SSF82199">
    <property type="entry name" value="SET domain"/>
    <property type="match status" value="1"/>
</dbReference>
<dbReference type="InterPro" id="IPR001214">
    <property type="entry name" value="SET_dom"/>
</dbReference>
<comment type="caution">
    <text evidence="5">The sequence shown here is derived from an EMBL/GenBank/DDBJ whole genome shotgun (WGS) entry which is preliminary data.</text>
</comment>
<dbReference type="FunFam" id="3.30.300.30:FF:000008">
    <property type="entry name" value="2,3-dihydroxybenzoate-AMP ligase"/>
    <property type="match status" value="1"/>
</dbReference>
<dbReference type="InterPro" id="IPR042099">
    <property type="entry name" value="ANL_N_sf"/>
</dbReference>
<dbReference type="Pfam" id="PF13193">
    <property type="entry name" value="AMP-binding_C"/>
    <property type="match status" value="1"/>
</dbReference>
<dbReference type="SUPFAM" id="SSF56801">
    <property type="entry name" value="Acetyl-CoA synthetase-like"/>
    <property type="match status" value="1"/>
</dbReference>
<dbReference type="GO" id="GO:0006631">
    <property type="term" value="P:fatty acid metabolic process"/>
    <property type="evidence" value="ECO:0007669"/>
    <property type="project" value="TreeGrafter"/>
</dbReference>
<gene>
    <name evidence="5" type="ORF">PEX2_072720</name>
</gene>